<feature type="compositionally biased region" description="Polar residues" evidence="1">
    <location>
        <begin position="257"/>
        <end position="274"/>
    </location>
</feature>
<dbReference type="EMBL" id="FUWL01000004">
    <property type="protein sequence ID" value="SJZ36512.1"/>
    <property type="molecule type" value="Genomic_DNA"/>
</dbReference>
<dbReference type="NCBIfam" id="TIGR01200">
    <property type="entry name" value="GLPGLI"/>
    <property type="match status" value="1"/>
</dbReference>
<feature type="signal peptide" evidence="2">
    <location>
        <begin position="1"/>
        <end position="22"/>
    </location>
</feature>
<feature type="region of interest" description="Disordered" evidence="1">
    <location>
        <begin position="255"/>
        <end position="282"/>
    </location>
</feature>
<dbReference type="Proteomes" id="UP000189956">
    <property type="component" value="Unassembled WGS sequence"/>
</dbReference>
<organism evidence="3 4">
    <name type="scientific">Porphyromonas cangingivalis</name>
    <dbReference type="NCBI Taxonomy" id="36874"/>
    <lineage>
        <taxon>Bacteria</taxon>
        <taxon>Pseudomonadati</taxon>
        <taxon>Bacteroidota</taxon>
        <taxon>Bacteroidia</taxon>
        <taxon>Bacteroidales</taxon>
        <taxon>Porphyromonadaceae</taxon>
        <taxon>Porphyromonas</taxon>
    </lineage>
</organism>
<gene>
    <name evidence="3" type="ORF">SAMN02745205_00521</name>
</gene>
<evidence type="ECO:0000256" key="2">
    <source>
        <dbReference type="SAM" id="SignalP"/>
    </source>
</evidence>
<protein>
    <submittedName>
        <fullName evidence="3">GLPGLI family protein</fullName>
    </submittedName>
</protein>
<proteinExistence type="predicted"/>
<dbReference type="InterPro" id="IPR005901">
    <property type="entry name" value="GLPGLI"/>
</dbReference>
<reference evidence="3 4" key="1">
    <citation type="submission" date="2017-02" db="EMBL/GenBank/DDBJ databases">
        <authorList>
            <person name="Peterson S.W."/>
        </authorList>
    </citation>
    <scope>NUCLEOTIDE SEQUENCE [LARGE SCALE GENOMIC DNA]</scope>
    <source>
        <strain evidence="3 4">ATCC 700135</strain>
    </source>
</reference>
<keyword evidence="2" id="KW-0732">Signal</keyword>
<dbReference type="Pfam" id="PF22252">
    <property type="entry name" value="PNGase_F-II_N"/>
    <property type="match status" value="1"/>
</dbReference>
<evidence type="ECO:0000313" key="3">
    <source>
        <dbReference type="EMBL" id="SJZ36512.1"/>
    </source>
</evidence>
<name>A0A1T4K221_PORCN</name>
<accession>A0A1T4K221</accession>
<dbReference type="RefSeq" id="WP_078735574.1">
    <property type="nucleotide sequence ID" value="NZ_FUWL01000004.1"/>
</dbReference>
<evidence type="ECO:0000256" key="1">
    <source>
        <dbReference type="SAM" id="MobiDB-lite"/>
    </source>
</evidence>
<feature type="chain" id="PRO_5012617178" evidence="2">
    <location>
        <begin position="23"/>
        <end position="282"/>
    </location>
</feature>
<evidence type="ECO:0000313" key="4">
    <source>
        <dbReference type="Proteomes" id="UP000189956"/>
    </source>
</evidence>
<sequence>MKHVLFSLLVLVLPVLSTSLSAQKFIIAEDLVLLPFDVTRWETVDSTFLKVRYERVVNDPMRKSGIRKEDFTLQIGHHISKYYSEHTNLMDERFSGLREDGMKMVWFDGSSIYQNMPEGKITVVQREYFSPQEESAANKYEEELPSFTWVFESDTMTILGHLCHKAITSFRGRTWEVWYAPDIPVAVYPWKFNALPGSILAFNDTEGIISCTAKEILQVCEPIKWFRWQYQETTREKQLQYMKQIHERPSLILQDGEPTQQMSSRGPETANTAIPYQPMEKE</sequence>
<dbReference type="AlphaFoldDB" id="A0A1T4K221"/>